<proteinExistence type="predicted"/>
<organism evidence="2 3">
    <name type="scientific">Massilia psychrophila</name>
    <dbReference type="NCBI Taxonomy" id="1603353"/>
    <lineage>
        <taxon>Bacteria</taxon>
        <taxon>Pseudomonadati</taxon>
        <taxon>Pseudomonadota</taxon>
        <taxon>Betaproteobacteria</taxon>
        <taxon>Burkholderiales</taxon>
        <taxon>Oxalobacteraceae</taxon>
        <taxon>Telluria group</taxon>
        <taxon>Massilia</taxon>
    </lineage>
</organism>
<dbReference type="OrthoDB" id="8774537at2"/>
<sequence>MTDEKRDKIYPARTRRLRLRLRIDIAPMTFTIAALTVPALIEQVSSPIEQEPALRAHVVKFFASYRLTGFLAAAVRDLQYDALMMLCYEEFESRVLVPLVYGRALRLRLHWCCLP</sequence>
<accession>A0A2G8SX08</accession>
<keyword evidence="1" id="KW-0472">Membrane</keyword>
<dbReference type="RefSeq" id="WP_099917740.1">
    <property type="nucleotide sequence ID" value="NZ_BMHS01000037.1"/>
</dbReference>
<dbReference type="EMBL" id="PDOB01000051">
    <property type="protein sequence ID" value="PIL38018.1"/>
    <property type="molecule type" value="Genomic_DNA"/>
</dbReference>
<evidence type="ECO:0000256" key="1">
    <source>
        <dbReference type="SAM" id="Phobius"/>
    </source>
</evidence>
<protein>
    <submittedName>
        <fullName evidence="2">Uncharacterized protein</fullName>
    </submittedName>
</protein>
<name>A0A2G8SX08_9BURK</name>
<keyword evidence="1" id="KW-1133">Transmembrane helix</keyword>
<comment type="caution">
    <text evidence="2">The sequence shown here is derived from an EMBL/GenBank/DDBJ whole genome shotgun (WGS) entry which is preliminary data.</text>
</comment>
<evidence type="ECO:0000313" key="2">
    <source>
        <dbReference type="EMBL" id="PIL38018.1"/>
    </source>
</evidence>
<gene>
    <name evidence="2" type="ORF">CR103_20275</name>
</gene>
<dbReference type="Proteomes" id="UP000228593">
    <property type="component" value="Unassembled WGS sequence"/>
</dbReference>
<reference evidence="2 3" key="1">
    <citation type="submission" date="2017-10" db="EMBL/GenBank/DDBJ databases">
        <title>Massilia psychrophilum sp. nov., a novel purple-pigmented bacterium isolated from Tianshan glacier, Xinjiang Municipality, China.</title>
        <authorList>
            <person name="Wang H."/>
        </authorList>
    </citation>
    <scope>NUCLEOTIDE SEQUENCE [LARGE SCALE GENOMIC DNA]</scope>
    <source>
        <strain evidence="2 3">JCM 30813</strain>
    </source>
</reference>
<dbReference type="AlphaFoldDB" id="A0A2G8SX08"/>
<evidence type="ECO:0000313" key="3">
    <source>
        <dbReference type="Proteomes" id="UP000228593"/>
    </source>
</evidence>
<keyword evidence="1" id="KW-0812">Transmembrane</keyword>
<feature type="transmembrane region" description="Helical" evidence="1">
    <location>
        <begin position="21"/>
        <end position="41"/>
    </location>
</feature>
<keyword evidence="3" id="KW-1185">Reference proteome</keyword>